<accession>A0A382T0N3</accession>
<reference evidence="1" key="1">
    <citation type="submission" date="2018-05" db="EMBL/GenBank/DDBJ databases">
        <authorList>
            <person name="Lanie J.A."/>
            <person name="Ng W.-L."/>
            <person name="Kazmierczak K.M."/>
            <person name="Andrzejewski T.M."/>
            <person name="Davidsen T.M."/>
            <person name="Wayne K.J."/>
            <person name="Tettelin H."/>
            <person name="Glass J.I."/>
            <person name="Rusch D."/>
            <person name="Podicherti R."/>
            <person name="Tsui H.-C.T."/>
            <person name="Winkler M.E."/>
        </authorList>
    </citation>
    <scope>NUCLEOTIDE SEQUENCE</scope>
</reference>
<dbReference type="EMBL" id="UINC01133042">
    <property type="protein sequence ID" value="SVD15729.1"/>
    <property type="molecule type" value="Genomic_DNA"/>
</dbReference>
<organism evidence="1">
    <name type="scientific">marine metagenome</name>
    <dbReference type="NCBI Taxonomy" id="408172"/>
    <lineage>
        <taxon>unclassified sequences</taxon>
        <taxon>metagenomes</taxon>
        <taxon>ecological metagenomes</taxon>
    </lineage>
</organism>
<protein>
    <submittedName>
        <fullName evidence="1">Uncharacterized protein</fullName>
    </submittedName>
</protein>
<dbReference type="AlphaFoldDB" id="A0A382T0N3"/>
<evidence type="ECO:0000313" key="1">
    <source>
        <dbReference type="EMBL" id="SVD15729.1"/>
    </source>
</evidence>
<name>A0A382T0N3_9ZZZZ</name>
<sequence>MVEDKLRTSNYLGFFLQADGHSQ</sequence>
<proteinExistence type="predicted"/>
<gene>
    <name evidence="1" type="ORF">METZ01_LOCUS368583</name>
</gene>